<evidence type="ECO:0000313" key="2">
    <source>
        <dbReference type="EMBL" id="KAH0571716.1"/>
    </source>
</evidence>
<dbReference type="EMBL" id="AUWU02000006">
    <property type="protein sequence ID" value="KAH0571716.1"/>
    <property type="molecule type" value="Genomic_DNA"/>
</dbReference>
<dbReference type="EMBL" id="AUWU02000006">
    <property type="protein sequence ID" value="KAH0571721.1"/>
    <property type="molecule type" value="Genomic_DNA"/>
</dbReference>
<dbReference type="Proteomes" id="UP000018208">
    <property type="component" value="Unassembled WGS sequence"/>
</dbReference>
<evidence type="ECO:0000313" key="4">
    <source>
        <dbReference type="Proteomes" id="UP000018208"/>
    </source>
</evidence>
<dbReference type="VEuPathDB" id="GiardiaDB:SS50377_25907"/>
<dbReference type="VEuPathDB" id="GiardiaDB:SS50377_25912"/>
<gene>
    <name evidence="1" type="ORF">SS50377_12074</name>
    <name evidence="2" type="ORF">SS50377_25907</name>
    <name evidence="3" type="ORF">SS50377_25912</name>
</gene>
<reference evidence="1 2" key="1">
    <citation type="journal article" date="2014" name="PLoS Genet.">
        <title>The Genome of Spironucleus salmonicida Highlights a Fish Pathogen Adapted to Fluctuating Environments.</title>
        <authorList>
            <person name="Xu F."/>
            <person name="Jerlstrom-Hultqvist J."/>
            <person name="Einarsson E."/>
            <person name="Astvaldsson A."/>
            <person name="Svard S.G."/>
            <person name="Andersson J.O."/>
        </authorList>
    </citation>
    <scope>NUCLEOTIDE SEQUENCE</scope>
    <source>
        <strain evidence="2">ATCC 50377</strain>
    </source>
</reference>
<evidence type="ECO:0000313" key="1">
    <source>
        <dbReference type="EMBL" id="EST47835.1"/>
    </source>
</evidence>
<keyword evidence="4" id="KW-1185">Reference proteome</keyword>
<evidence type="ECO:0000313" key="3">
    <source>
        <dbReference type="EMBL" id="KAH0571721.1"/>
    </source>
</evidence>
<protein>
    <submittedName>
        <fullName evidence="1">Uncharacterized protein</fullName>
    </submittedName>
</protein>
<dbReference type="EMBL" id="KI546034">
    <property type="protein sequence ID" value="EST47835.1"/>
    <property type="molecule type" value="Genomic_DNA"/>
</dbReference>
<proteinExistence type="predicted"/>
<accession>V6LTC9</accession>
<organism evidence="1">
    <name type="scientific">Spironucleus salmonicida</name>
    <dbReference type="NCBI Taxonomy" id="348837"/>
    <lineage>
        <taxon>Eukaryota</taxon>
        <taxon>Metamonada</taxon>
        <taxon>Diplomonadida</taxon>
        <taxon>Hexamitidae</taxon>
        <taxon>Hexamitinae</taxon>
        <taxon>Spironucleus</taxon>
    </lineage>
</organism>
<dbReference type="AlphaFoldDB" id="V6LTC9"/>
<reference evidence="2" key="2">
    <citation type="submission" date="2020-12" db="EMBL/GenBank/DDBJ databases">
        <title>New Spironucleus salmonicida genome in near-complete chromosomes.</title>
        <authorList>
            <person name="Xu F."/>
            <person name="Kurt Z."/>
            <person name="Jimenez-Gonzalez A."/>
            <person name="Astvaldsson A."/>
            <person name="Andersson J.O."/>
            <person name="Svard S.G."/>
        </authorList>
    </citation>
    <scope>NUCLEOTIDE SEQUENCE</scope>
    <source>
        <strain evidence="2">ATCC 50377</strain>
    </source>
</reference>
<name>V6LTC9_9EUKA</name>
<sequence>MAKQASSYYIKLPYWSYNNYRAILHLPAHGAQNDSYQQLLPIVAGRWQFIYTGLKYQQLNNFVKDNANSVDINKASQVYCASQTSLIQGD</sequence>